<dbReference type="RefSeq" id="WP_091090199.1">
    <property type="nucleotide sequence ID" value="NZ_FOHX01000015.1"/>
</dbReference>
<dbReference type="Proteomes" id="UP000199361">
    <property type="component" value="Unassembled WGS sequence"/>
</dbReference>
<gene>
    <name evidence="2" type="ORF">SAMN05421811_11570</name>
</gene>
<protein>
    <submittedName>
        <fullName evidence="2">Nucleoside-diphosphate-sugar epimerase</fullName>
    </submittedName>
</protein>
<dbReference type="SUPFAM" id="SSF51735">
    <property type="entry name" value="NAD(P)-binding Rossmann-fold domains"/>
    <property type="match status" value="1"/>
</dbReference>
<dbReference type="AlphaFoldDB" id="A0A1I0LCZ9"/>
<keyword evidence="3" id="KW-1185">Reference proteome</keyword>
<dbReference type="STRING" id="568860.SAMN05421811_11570"/>
<name>A0A1I0LCZ9_9ACTN</name>
<dbReference type="InterPro" id="IPR036291">
    <property type="entry name" value="NAD(P)-bd_dom_sf"/>
</dbReference>
<dbReference type="EMBL" id="FOHX01000015">
    <property type="protein sequence ID" value="SEU38016.1"/>
    <property type="molecule type" value="Genomic_DNA"/>
</dbReference>
<dbReference type="Pfam" id="PF01370">
    <property type="entry name" value="Epimerase"/>
    <property type="match status" value="1"/>
</dbReference>
<evidence type="ECO:0000259" key="1">
    <source>
        <dbReference type="Pfam" id="PF01370"/>
    </source>
</evidence>
<dbReference type="PANTHER" id="PTHR48079:SF6">
    <property type="entry name" value="NAD(P)-BINDING DOMAIN-CONTAINING PROTEIN-RELATED"/>
    <property type="match status" value="1"/>
</dbReference>
<feature type="domain" description="NAD-dependent epimerase/dehydratase" evidence="1">
    <location>
        <begin position="3"/>
        <end position="63"/>
    </location>
</feature>
<accession>A0A1I0LCZ9</accession>
<dbReference type="PANTHER" id="PTHR48079">
    <property type="entry name" value="PROTEIN YEEZ"/>
    <property type="match status" value="1"/>
</dbReference>
<dbReference type="InterPro" id="IPR051783">
    <property type="entry name" value="NAD(P)-dependent_oxidoreduct"/>
</dbReference>
<proteinExistence type="predicted"/>
<dbReference type="Gene3D" id="3.40.50.720">
    <property type="entry name" value="NAD(P)-binding Rossmann-like Domain"/>
    <property type="match status" value="1"/>
</dbReference>
<dbReference type="OrthoDB" id="9787292at2"/>
<organism evidence="2 3">
    <name type="scientific">Nonomuraea wenchangensis</name>
    <dbReference type="NCBI Taxonomy" id="568860"/>
    <lineage>
        <taxon>Bacteria</taxon>
        <taxon>Bacillati</taxon>
        <taxon>Actinomycetota</taxon>
        <taxon>Actinomycetes</taxon>
        <taxon>Streptosporangiales</taxon>
        <taxon>Streptosporangiaceae</taxon>
        <taxon>Nonomuraea</taxon>
    </lineage>
</organism>
<evidence type="ECO:0000313" key="3">
    <source>
        <dbReference type="Proteomes" id="UP000199361"/>
    </source>
</evidence>
<reference evidence="2 3" key="1">
    <citation type="submission" date="2016-10" db="EMBL/GenBank/DDBJ databases">
        <authorList>
            <person name="de Groot N.N."/>
        </authorList>
    </citation>
    <scope>NUCLEOTIDE SEQUENCE [LARGE SCALE GENOMIC DNA]</scope>
    <source>
        <strain evidence="2 3">CGMCC 4.5598</strain>
    </source>
</reference>
<evidence type="ECO:0000313" key="2">
    <source>
        <dbReference type="EMBL" id="SEU38016.1"/>
    </source>
</evidence>
<dbReference type="GO" id="GO:0004029">
    <property type="term" value="F:aldehyde dehydrogenase (NAD+) activity"/>
    <property type="evidence" value="ECO:0007669"/>
    <property type="project" value="TreeGrafter"/>
</dbReference>
<dbReference type="GO" id="GO:0005737">
    <property type="term" value="C:cytoplasm"/>
    <property type="evidence" value="ECO:0007669"/>
    <property type="project" value="TreeGrafter"/>
</dbReference>
<sequence length="316" mass="31680">MRVLVIGATGYIGSAVVERLIAGGHEVTAYVRPAADGARRVPAAAGERYGDLSDPAALRAALAPDARQGVGRGVDSDAGQGIEPGAGQGVEAGAGAGFDVVVHAGQLTGDRETDLAVAGVPSAAGARMVYLSGVWVLGAIDGGDEGSPARPIPLVAYRDEVERVVLGGGGSVVRPGVVHGRGSGIPALLRGLAAERGTGVYVSAGGTVPTWTFVHVDDLADLVAAVVERGGPAVYHGVSEEAVPLTDVAEAAARAAGVKEVAEPWPLEEAAKALGAEFAEALALGQRIGAARTRRELGWAPSRPGVVAELTEGSYA</sequence>
<dbReference type="InterPro" id="IPR001509">
    <property type="entry name" value="Epimerase_deHydtase"/>
</dbReference>